<feature type="region of interest" description="Disordered" evidence="1">
    <location>
        <begin position="1"/>
        <end position="208"/>
    </location>
</feature>
<keyword evidence="2" id="KW-0812">Transmembrane</keyword>
<feature type="compositionally biased region" description="Basic and acidic residues" evidence="1">
    <location>
        <begin position="163"/>
        <end position="176"/>
    </location>
</feature>
<evidence type="ECO:0000313" key="3">
    <source>
        <dbReference type="EMBL" id="KAJ3124896.1"/>
    </source>
</evidence>
<keyword evidence="4" id="KW-1185">Reference proteome</keyword>
<reference evidence="3" key="1">
    <citation type="submission" date="2020-05" db="EMBL/GenBank/DDBJ databases">
        <title>Phylogenomic resolution of chytrid fungi.</title>
        <authorList>
            <person name="Stajich J.E."/>
            <person name="Amses K."/>
            <person name="Simmons R."/>
            <person name="Seto K."/>
            <person name="Myers J."/>
            <person name="Bonds A."/>
            <person name="Quandt C.A."/>
            <person name="Barry K."/>
            <person name="Liu P."/>
            <person name="Grigoriev I."/>
            <person name="Longcore J.E."/>
            <person name="James T.Y."/>
        </authorList>
    </citation>
    <scope>NUCLEOTIDE SEQUENCE</scope>
    <source>
        <strain evidence="3">JEL0513</strain>
    </source>
</reference>
<evidence type="ECO:0000256" key="2">
    <source>
        <dbReference type="SAM" id="Phobius"/>
    </source>
</evidence>
<keyword evidence="2" id="KW-1133">Transmembrane helix</keyword>
<gene>
    <name evidence="3" type="ORF">HK100_011071</name>
</gene>
<proteinExistence type="predicted"/>
<evidence type="ECO:0000256" key="1">
    <source>
        <dbReference type="SAM" id="MobiDB-lite"/>
    </source>
</evidence>
<name>A0AAD5T1X7_9FUNG</name>
<feature type="transmembrane region" description="Helical" evidence="2">
    <location>
        <begin position="494"/>
        <end position="512"/>
    </location>
</feature>
<feature type="compositionally biased region" description="Basic residues" evidence="1">
    <location>
        <begin position="38"/>
        <end position="48"/>
    </location>
</feature>
<feature type="compositionally biased region" description="Polar residues" evidence="1">
    <location>
        <begin position="100"/>
        <end position="134"/>
    </location>
</feature>
<dbReference type="Proteomes" id="UP001211907">
    <property type="component" value="Unassembled WGS sequence"/>
</dbReference>
<feature type="compositionally biased region" description="Basic and acidic residues" evidence="1">
    <location>
        <begin position="1"/>
        <end position="10"/>
    </location>
</feature>
<feature type="compositionally biased region" description="Polar residues" evidence="1">
    <location>
        <begin position="148"/>
        <end position="159"/>
    </location>
</feature>
<feature type="compositionally biased region" description="Low complexity" evidence="1">
    <location>
        <begin position="177"/>
        <end position="195"/>
    </location>
</feature>
<organism evidence="3 4">
    <name type="scientific">Physocladia obscura</name>
    <dbReference type="NCBI Taxonomy" id="109957"/>
    <lineage>
        <taxon>Eukaryota</taxon>
        <taxon>Fungi</taxon>
        <taxon>Fungi incertae sedis</taxon>
        <taxon>Chytridiomycota</taxon>
        <taxon>Chytridiomycota incertae sedis</taxon>
        <taxon>Chytridiomycetes</taxon>
        <taxon>Chytridiales</taxon>
        <taxon>Chytriomycetaceae</taxon>
        <taxon>Physocladia</taxon>
    </lineage>
</organism>
<keyword evidence="2" id="KW-0472">Membrane</keyword>
<comment type="caution">
    <text evidence="3">The sequence shown here is derived from an EMBL/GenBank/DDBJ whole genome shotgun (WGS) entry which is preliminary data.</text>
</comment>
<accession>A0AAD5T1X7</accession>
<sequence length="604" mass="66399">MPNRRLEKIKPSVSSPSSPLKKDDEQYESSSSFAQVRHNSRNQTRKLSRATIANTNSNNDFDADDFEFDQTSAPPIPIASSRKVIPSWTASKSAAEKRASTQSETISNTIETSATATNDSAIKTRSGSSDSKSGAGTAAAVKHDGHSSLVTRSDFSSGFASRRSSDKQGNLRHDCRSYSSSSSASTPTSSAASSISEDEEEATRKPTGSLAKLTSAFKSFTRKKTVIEKVSSVDGGGGGGGWNTVAGFLENVKSSSVKKLPNLPHISVAPDNDNDNDNNNADENTYTKTNHEFPADKERLLLSPNSPQQYRQQEFSICDIDNPDSNNINLDFINARLAKRATILRKKSSITSSEKQVLLHRFDSTTTGRKTHDIESYPSMRRSDYGVKKSSASHSQFGINTQMGNNENDEIVMDSLKYHPIVQWMIEVQASLMDSMAFKQFVDFLASDRTKIVLNLALMLMMHTTLIVLLQIYFRISLILFICPPPLEKKVMPGIYIYNFIQIFVIGCTLIAHNASHRISAIVGTSIAAGNLVRGRIKLHELADYWVHGTHRPAHQVTFSSEAIEFIADVIVVWSSISFSWTNVVTMVLDGQCMPPTYIGSVLP</sequence>
<dbReference type="EMBL" id="JADGJH010000643">
    <property type="protein sequence ID" value="KAJ3124896.1"/>
    <property type="molecule type" value="Genomic_DNA"/>
</dbReference>
<dbReference type="AlphaFoldDB" id="A0AAD5T1X7"/>
<protein>
    <submittedName>
        <fullName evidence="3">Uncharacterized protein</fullName>
    </submittedName>
</protein>
<feature type="transmembrane region" description="Helical" evidence="2">
    <location>
        <begin position="452"/>
        <end position="474"/>
    </location>
</feature>
<feature type="non-terminal residue" evidence="3">
    <location>
        <position position="604"/>
    </location>
</feature>
<evidence type="ECO:0000313" key="4">
    <source>
        <dbReference type="Proteomes" id="UP001211907"/>
    </source>
</evidence>
<feature type="region of interest" description="Disordered" evidence="1">
    <location>
        <begin position="262"/>
        <end position="283"/>
    </location>
</feature>